<dbReference type="InterPro" id="IPR023395">
    <property type="entry name" value="MCP_dom_sf"/>
</dbReference>
<dbReference type="OrthoDB" id="756301at2759"/>
<evidence type="ECO:0000256" key="8">
    <source>
        <dbReference type="PROSITE-ProRule" id="PRU00282"/>
    </source>
</evidence>
<keyword evidence="6" id="KW-1133">Transmembrane helix</keyword>
<dbReference type="Proteomes" id="UP000813824">
    <property type="component" value="Unassembled WGS sequence"/>
</dbReference>
<name>A0A8K0XK72_9AGAR</name>
<evidence type="ECO:0000256" key="2">
    <source>
        <dbReference type="ARBA" id="ARBA00006375"/>
    </source>
</evidence>
<feature type="repeat" description="Solcar" evidence="8">
    <location>
        <begin position="33"/>
        <end position="117"/>
    </location>
</feature>
<comment type="caution">
    <text evidence="10">The sequence shown here is derived from an EMBL/GenBank/DDBJ whole genome shotgun (WGS) entry which is preliminary data.</text>
</comment>
<dbReference type="InterPro" id="IPR050391">
    <property type="entry name" value="Mito_Metabolite_Transporter"/>
</dbReference>
<evidence type="ECO:0000256" key="3">
    <source>
        <dbReference type="ARBA" id="ARBA00022448"/>
    </source>
</evidence>
<keyword evidence="11" id="KW-1185">Reference proteome</keyword>
<dbReference type="GO" id="GO:0016020">
    <property type="term" value="C:membrane"/>
    <property type="evidence" value="ECO:0007669"/>
    <property type="project" value="UniProtKB-SubCell"/>
</dbReference>
<evidence type="ECO:0000256" key="9">
    <source>
        <dbReference type="RuleBase" id="RU000488"/>
    </source>
</evidence>
<dbReference type="EMBL" id="JAEVFJ010000056">
    <property type="protein sequence ID" value="KAH8079444.1"/>
    <property type="molecule type" value="Genomic_DNA"/>
</dbReference>
<dbReference type="PANTHER" id="PTHR45618">
    <property type="entry name" value="MITOCHONDRIAL DICARBOXYLATE CARRIER-RELATED"/>
    <property type="match status" value="1"/>
</dbReference>
<evidence type="ECO:0000256" key="7">
    <source>
        <dbReference type="ARBA" id="ARBA00023136"/>
    </source>
</evidence>
<dbReference type="PROSITE" id="PS50920">
    <property type="entry name" value="SOLCAR"/>
    <property type="match status" value="3"/>
</dbReference>
<keyword evidence="3 9" id="KW-0813">Transport</keyword>
<comment type="subcellular location">
    <subcellularLocation>
        <location evidence="1">Membrane</location>
        <topology evidence="1">Multi-pass membrane protein</topology>
    </subcellularLocation>
</comment>
<feature type="repeat" description="Solcar" evidence="8">
    <location>
        <begin position="236"/>
        <end position="321"/>
    </location>
</feature>
<gene>
    <name evidence="10" type="ORF">BXZ70DRAFT_961012</name>
</gene>
<organism evidence="10 11">
    <name type="scientific">Cristinia sonorae</name>
    <dbReference type="NCBI Taxonomy" id="1940300"/>
    <lineage>
        <taxon>Eukaryota</taxon>
        <taxon>Fungi</taxon>
        <taxon>Dikarya</taxon>
        <taxon>Basidiomycota</taxon>
        <taxon>Agaricomycotina</taxon>
        <taxon>Agaricomycetes</taxon>
        <taxon>Agaricomycetidae</taxon>
        <taxon>Agaricales</taxon>
        <taxon>Pleurotineae</taxon>
        <taxon>Stephanosporaceae</taxon>
        <taxon>Cristinia</taxon>
    </lineage>
</organism>
<reference evidence="10" key="1">
    <citation type="journal article" date="2021" name="New Phytol.">
        <title>Evolutionary innovations through gain and loss of genes in the ectomycorrhizal Boletales.</title>
        <authorList>
            <person name="Wu G."/>
            <person name="Miyauchi S."/>
            <person name="Morin E."/>
            <person name="Kuo A."/>
            <person name="Drula E."/>
            <person name="Varga T."/>
            <person name="Kohler A."/>
            <person name="Feng B."/>
            <person name="Cao Y."/>
            <person name="Lipzen A."/>
            <person name="Daum C."/>
            <person name="Hundley H."/>
            <person name="Pangilinan J."/>
            <person name="Johnson J."/>
            <person name="Barry K."/>
            <person name="LaButti K."/>
            <person name="Ng V."/>
            <person name="Ahrendt S."/>
            <person name="Min B."/>
            <person name="Choi I.G."/>
            <person name="Park H."/>
            <person name="Plett J.M."/>
            <person name="Magnuson J."/>
            <person name="Spatafora J.W."/>
            <person name="Nagy L.G."/>
            <person name="Henrissat B."/>
            <person name="Grigoriev I.V."/>
            <person name="Yang Z.L."/>
            <person name="Xu J."/>
            <person name="Martin F.M."/>
        </authorList>
    </citation>
    <scope>NUCLEOTIDE SEQUENCE</scope>
    <source>
        <strain evidence="10">KKN 215</strain>
    </source>
</reference>
<keyword evidence="5" id="KW-0677">Repeat</keyword>
<proteinExistence type="inferred from homology"/>
<evidence type="ECO:0000256" key="4">
    <source>
        <dbReference type="ARBA" id="ARBA00022692"/>
    </source>
</evidence>
<protein>
    <submittedName>
        <fullName evidence="10">Mitochondrial carrier</fullName>
    </submittedName>
</protein>
<sequence>MSAVPMAPIDEQLDVVLHNQQQPGPAATGEYGLKFLAAAFGAMTASGVTNPFDIIKVRQQLRTQKPGATHNAFWAIGTQMVRNEGVLSLGGGFGASMMREFVYSGIRMGTYEFFKDKLHSATNGTLSREGVSLKVAAATISAAIGSSVANPADVIKVRMQAYYPEGKPYRHTPHAFVSVFKEGSVRRPDAPILGGLKTLYRGVEATTIRGVILTVSQVASYDHVKQTLKSRGIMREGAGLHFTSSLFAGFFCSVTSSPVDVVKVRLMTDKHHQFKGALDCARQVLLHEGPMAFYKGFSMCWGRLGTHTIVSFLVFERLRLLFGVGPL</sequence>
<dbReference type="AlphaFoldDB" id="A0A8K0XK72"/>
<comment type="similarity">
    <text evidence="2 9">Belongs to the mitochondrial carrier (TC 2.A.29) family.</text>
</comment>
<feature type="repeat" description="Solcar" evidence="8">
    <location>
        <begin position="129"/>
        <end position="227"/>
    </location>
</feature>
<evidence type="ECO:0000256" key="6">
    <source>
        <dbReference type="ARBA" id="ARBA00022989"/>
    </source>
</evidence>
<evidence type="ECO:0000313" key="11">
    <source>
        <dbReference type="Proteomes" id="UP000813824"/>
    </source>
</evidence>
<dbReference type="InterPro" id="IPR018108">
    <property type="entry name" value="MCP_transmembrane"/>
</dbReference>
<dbReference type="Pfam" id="PF00153">
    <property type="entry name" value="Mito_carr"/>
    <property type="match status" value="3"/>
</dbReference>
<keyword evidence="4 8" id="KW-0812">Transmembrane</keyword>
<evidence type="ECO:0000256" key="5">
    <source>
        <dbReference type="ARBA" id="ARBA00022737"/>
    </source>
</evidence>
<dbReference type="Gene3D" id="1.50.40.10">
    <property type="entry name" value="Mitochondrial carrier domain"/>
    <property type="match status" value="1"/>
</dbReference>
<evidence type="ECO:0000256" key="1">
    <source>
        <dbReference type="ARBA" id="ARBA00004141"/>
    </source>
</evidence>
<evidence type="ECO:0000313" key="10">
    <source>
        <dbReference type="EMBL" id="KAH8079444.1"/>
    </source>
</evidence>
<keyword evidence="7 8" id="KW-0472">Membrane</keyword>
<accession>A0A8K0XK72</accession>
<dbReference type="SUPFAM" id="SSF103506">
    <property type="entry name" value="Mitochondrial carrier"/>
    <property type="match status" value="1"/>
</dbReference>